<evidence type="ECO:0000313" key="7">
    <source>
        <dbReference type="Proteomes" id="UP000055793"/>
    </source>
</evidence>
<protein>
    <submittedName>
        <fullName evidence="5">Helix-turn-helix transcriptional regulator</fullName>
    </submittedName>
</protein>
<evidence type="ECO:0000313" key="5">
    <source>
        <dbReference type="EMBL" id="AMG28548.1"/>
    </source>
</evidence>
<dbReference type="PANTHER" id="PTHR40661">
    <property type="match status" value="1"/>
</dbReference>
<dbReference type="SUPFAM" id="SSF51306">
    <property type="entry name" value="LexA/Signal peptidase"/>
    <property type="match status" value="1"/>
</dbReference>
<dbReference type="CDD" id="cd00093">
    <property type="entry name" value="HTH_XRE"/>
    <property type="match status" value="1"/>
</dbReference>
<dbReference type="Proteomes" id="UP000055793">
    <property type="component" value="Chromosome"/>
</dbReference>
<accession>A0A109XRG3</accession>
<dbReference type="InterPro" id="IPR039418">
    <property type="entry name" value="LexA-like"/>
</dbReference>
<dbReference type="InterPro" id="IPR015927">
    <property type="entry name" value="Peptidase_S24_S26A/B/C"/>
</dbReference>
<dbReference type="Pfam" id="PF13443">
    <property type="entry name" value="HTH_26"/>
    <property type="match status" value="1"/>
</dbReference>
<dbReference type="GO" id="GO:0003677">
    <property type="term" value="F:DNA binding"/>
    <property type="evidence" value="ECO:0007669"/>
    <property type="project" value="UniProtKB-KW"/>
</dbReference>
<dbReference type="Pfam" id="PF00717">
    <property type="entry name" value="Peptidase_S24"/>
    <property type="match status" value="1"/>
</dbReference>
<dbReference type="InterPro" id="IPR036286">
    <property type="entry name" value="LexA/Signal_pep-like_sf"/>
</dbReference>
<dbReference type="AlphaFoldDB" id="A0A109XRG3"/>
<evidence type="ECO:0000256" key="1">
    <source>
        <dbReference type="ARBA" id="ARBA00023015"/>
    </source>
</evidence>
<evidence type="ECO:0000259" key="4">
    <source>
        <dbReference type="PROSITE" id="PS50943"/>
    </source>
</evidence>
<dbReference type="Gene3D" id="2.10.109.10">
    <property type="entry name" value="Umud Fragment, subunit A"/>
    <property type="match status" value="1"/>
</dbReference>
<evidence type="ECO:0000256" key="3">
    <source>
        <dbReference type="ARBA" id="ARBA00023163"/>
    </source>
</evidence>
<accession>A0A3R0XED9</accession>
<organism evidence="5 7">
    <name type="scientific">Salmonella enterica</name>
    <name type="common">Salmonella choleraesuis</name>
    <dbReference type="NCBI Taxonomy" id="28901"/>
    <lineage>
        <taxon>Bacteria</taxon>
        <taxon>Pseudomonadati</taxon>
        <taxon>Pseudomonadota</taxon>
        <taxon>Gammaproteobacteria</taxon>
        <taxon>Enterobacterales</taxon>
        <taxon>Enterobacteriaceae</taxon>
        <taxon>Salmonella</taxon>
    </lineage>
</organism>
<dbReference type="PROSITE" id="PS50943">
    <property type="entry name" value="HTH_CROC1"/>
    <property type="match status" value="1"/>
</dbReference>
<dbReference type="CDD" id="cd06529">
    <property type="entry name" value="S24_LexA-like"/>
    <property type="match status" value="1"/>
</dbReference>
<keyword evidence="2" id="KW-0238">DNA-binding</keyword>
<dbReference type="SUPFAM" id="SSF47413">
    <property type="entry name" value="lambda repressor-like DNA-binding domains"/>
    <property type="match status" value="1"/>
</dbReference>
<keyword evidence="1" id="KW-0805">Transcription regulation</keyword>
<dbReference type="EMBL" id="RNKS01000002">
    <property type="protein sequence ID" value="MGD27735.1"/>
    <property type="molecule type" value="Genomic_DNA"/>
</dbReference>
<reference evidence="7" key="1">
    <citation type="submission" date="2015-12" db="EMBL/GenBank/DDBJ databases">
        <title>FDA database for Regulatory Grade Microbial Sequences (FDA-ARGOS): Supporting development and validation of Infectious Disease Dx tests.</title>
        <authorList>
            <person name="Pirone C."/>
            <person name="Hoffmann M."/>
            <person name="Muruvanda T."/>
            <person name="Allard M."/>
            <person name="Evans P."/>
            <person name="Tallon L."/>
            <person name="Sadzewicz L."/>
            <person name="Sengamalay N."/>
            <person name="Ott S."/>
            <person name="Godinez A."/>
            <person name="Nagaraj S."/>
            <person name="Nadendla S."/>
            <person name="Sichtig H."/>
        </authorList>
    </citation>
    <scope>NUCLEOTIDE SEQUENCE [LARGE SCALE GENOMIC DNA]</scope>
    <source>
        <strain evidence="7">LT2</strain>
    </source>
</reference>
<keyword evidence="3" id="KW-0804">Transcription</keyword>
<evidence type="ECO:0000256" key="2">
    <source>
        <dbReference type="ARBA" id="ARBA00023125"/>
    </source>
</evidence>
<dbReference type="EMBL" id="CP014051">
    <property type="protein sequence ID" value="AMG28548.1"/>
    <property type="molecule type" value="Genomic_DNA"/>
</dbReference>
<proteinExistence type="predicted"/>
<feature type="domain" description="HTH cro/C1-type" evidence="4">
    <location>
        <begin position="9"/>
        <end position="63"/>
    </location>
</feature>
<reference evidence="5" key="2">
    <citation type="submission" date="2017-12" db="EMBL/GenBank/DDBJ databases">
        <title>FDA database for Regulatory Grade Microbial Sequences (FDA-ARGOS): Supporting development and validation of Infectious Disease Dx tests.</title>
        <authorList>
            <person name="Pirone C."/>
            <person name="Hoffmann M."/>
            <person name="Muruvanda T."/>
            <person name="Allard M."/>
            <person name="Evans P."/>
            <person name="Tallon L."/>
            <person name="Sadzewicz L."/>
            <person name="Sengamalay N."/>
            <person name="Ott S."/>
            <person name="Godinez A."/>
            <person name="Nagaraj S."/>
            <person name="Vavikolanu K."/>
            <person name="Aluvathingal J."/>
            <person name="Nadendla S."/>
            <person name="Sichtig H."/>
        </authorList>
    </citation>
    <scope>NUCLEOTIDE SEQUENCE</scope>
    <source>
        <strain evidence="5">LT2</strain>
    </source>
</reference>
<name>A0A109XRG3_SALER</name>
<dbReference type="Gene3D" id="1.10.260.40">
    <property type="entry name" value="lambda repressor-like DNA-binding domains"/>
    <property type="match status" value="1"/>
</dbReference>
<reference evidence="6" key="3">
    <citation type="submission" date="2018-11" db="EMBL/GenBank/DDBJ databases">
        <authorList>
            <consortium name="PulseNet: The National Subtyping Network for Foodborne Disease Surveillance"/>
            <person name="Tarr C.L."/>
            <person name="Trees E."/>
            <person name="Katz L.S."/>
            <person name="Carleton-Romer H.A."/>
            <person name="Stroika S."/>
            <person name="Kucerova Z."/>
            <person name="Roache K.F."/>
            <person name="Sabol A.L."/>
            <person name="Besser J."/>
            <person name="Gerner-Smidt P."/>
        </authorList>
    </citation>
    <scope>NUCLEOTIDE SEQUENCE [LARGE SCALE GENOMIC DNA]</scope>
    <source>
        <strain evidence="6">PNUSAS058450</strain>
    </source>
</reference>
<gene>
    <name evidence="5" type="ORF">AL463_23145</name>
    <name evidence="6" type="ORF">EE393_01575</name>
</gene>
<dbReference type="InterPro" id="IPR001387">
    <property type="entry name" value="Cro/C1-type_HTH"/>
</dbReference>
<sequence>MFVKVGQKIRELRKARKMTITQLAALTDWDVGNISRLERGMQGYSAQSIQKIAEALQVPVSELFSTETDSDTVNKYSVLSLSHQRRNDVYRVDVMDVSASAGNGNSSRDFIEVISSIEYVTEEAKTLFGHRPANQVKLINVRGDSMQGTIEPGDLIFVDIGVNYFDGDGIYVFDFSGDLYVKRLQKIKSQLLVLSDNPLYKEWQITKEEMEMLHVCGKVLLSQSQQIRRHA</sequence>
<dbReference type="Proteomes" id="UP000885336">
    <property type="component" value="Unassembled WGS sequence"/>
</dbReference>
<dbReference type="RefSeq" id="WP_000497764.1">
    <property type="nucleotide sequence ID" value="NZ_CP014051.2"/>
</dbReference>
<dbReference type="InterPro" id="IPR010982">
    <property type="entry name" value="Lambda_DNA-bd_dom_sf"/>
</dbReference>
<dbReference type="PANTHER" id="PTHR40661:SF3">
    <property type="entry name" value="FELS-1 PROPHAGE TRANSCRIPTIONAL REGULATOR"/>
    <property type="match status" value="1"/>
</dbReference>
<evidence type="ECO:0000313" key="6">
    <source>
        <dbReference type="EMBL" id="MGD27735.1"/>
    </source>
</evidence>
<dbReference type="SMART" id="SM00530">
    <property type="entry name" value="HTH_XRE"/>
    <property type="match status" value="1"/>
</dbReference>